<reference evidence="5" key="1">
    <citation type="submission" date="2012-06" db="EMBL/GenBank/DDBJ databases">
        <title>The complete genome of Flexibacter litoralis DSM 6794.</title>
        <authorList>
            <person name="Lucas S."/>
            <person name="Copeland A."/>
            <person name="Lapidus A."/>
            <person name="Glavina del Rio T."/>
            <person name="Dalin E."/>
            <person name="Tice H."/>
            <person name="Bruce D."/>
            <person name="Goodwin L."/>
            <person name="Pitluck S."/>
            <person name="Peters L."/>
            <person name="Ovchinnikova G."/>
            <person name="Lu M."/>
            <person name="Kyrpides N."/>
            <person name="Mavromatis K."/>
            <person name="Ivanova N."/>
            <person name="Brettin T."/>
            <person name="Detter J.C."/>
            <person name="Han C."/>
            <person name="Larimer F."/>
            <person name="Land M."/>
            <person name="Hauser L."/>
            <person name="Markowitz V."/>
            <person name="Cheng J.-F."/>
            <person name="Hugenholtz P."/>
            <person name="Woyke T."/>
            <person name="Wu D."/>
            <person name="Spring S."/>
            <person name="Lang E."/>
            <person name="Kopitz M."/>
            <person name="Brambilla E."/>
            <person name="Klenk H.-P."/>
            <person name="Eisen J.A."/>
        </authorList>
    </citation>
    <scope>NUCLEOTIDE SEQUENCE [LARGE SCALE GENOMIC DNA]</scope>
    <source>
        <strain evidence="5">ATCC 23117 / DSM 6794 / NBRC 15988 / NCIMB 1366 / Sio-4</strain>
    </source>
</reference>
<dbReference type="PANTHER" id="PTHR33495:SF2">
    <property type="entry name" value="ANTI-SIGMA FACTOR ANTAGONIST TM_1081-RELATED"/>
    <property type="match status" value="1"/>
</dbReference>
<gene>
    <name evidence="4" type="ordered locus">Fleli_4058</name>
</gene>
<organism evidence="4 5">
    <name type="scientific">Bernardetia litoralis (strain ATCC 23117 / DSM 6794 / NBRC 15988 / NCIMB 1366 / Fx l1 / Sio-4)</name>
    <name type="common">Flexibacter litoralis</name>
    <dbReference type="NCBI Taxonomy" id="880071"/>
    <lineage>
        <taxon>Bacteria</taxon>
        <taxon>Pseudomonadati</taxon>
        <taxon>Bacteroidota</taxon>
        <taxon>Cytophagia</taxon>
        <taxon>Cytophagales</taxon>
        <taxon>Bernardetiaceae</taxon>
        <taxon>Bernardetia</taxon>
    </lineage>
</organism>
<keyword evidence="5" id="KW-1185">Reference proteome</keyword>
<feature type="domain" description="STAS" evidence="3">
    <location>
        <begin position="1"/>
        <end position="111"/>
    </location>
</feature>
<dbReference type="InterPro" id="IPR002645">
    <property type="entry name" value="STAS_dom"/>
</dbReference>
<dbReference type="NCBIfam" id="TIGR00377">
    <property type="entry name" value="ant_ant_sig"/>
    <property type="match status" value="1"/>
</dbReference>
<comment type="similarity">
    <text evidence="1 2">Belongs to the anti-sigma-factor antagonist family.</text>
</comment>
<evidence type="ECO:0000256" key="2">
    <source>
        <dbReference type="RuleBase" id="RU003749"/>
    </source>
</evidence>
<evidence type="ECO:0000256" key="1">
    <source>
        <dbReference type="ARBA" id="ARBA00009013"/>
    </source>
</evidence>
<accession>I4AQW9</accession>
<dbReference type="InterPro" id="IPR003658">
    <property type="entry name" value="Anti-sigma_ant"/>
</dbReference>
<dbReference type="Gene3D" id="3.30.750.24">
    <property type="entry name" value="STAS domain"/>
    <property type="match status" value="1"/>
</dbReference>
<dbReference type="SUPFAM" id="SSF52091">
    <property type="entry name" value="SpoIIaa-like"/>
    <property type="match status" value="1"/>
</dbReference>
<proteinExistence type="inferred from homology"/>
<dbReference type="InterPro" id="IPR036513">
    <property type="entry name" value="STAS_dom_sf"/>
</dbReference>
<dbReference type="OrthoDB" id="962463at2"/>
<dbReference type="HOGENOM" id="CLU_115403_6_4_10"/>
<dbReference type="KEGG" id="fli:Fleli_4058"/>
<evidence type="ECO:0000259" key="3">
    <source>
        <dbReference type="PROSITE" id="PS50801"/>
    </source>
</evidence>
<protein>
    <recommendedName>
        <fullName evidence="2">Anti-sigma factor antagonist</fullName>
    </recommendedName>
</protein>
<dbReference type="RefSeq" id="WP_014799777.1">
    <property type="nucleotide sequence ID" value="NC_018018.1"/>
</dbReference>
<dbReference type="eggNOG" id="COG1366">
    <property type="taxonomic scope" value="Bacteria"/>
</dbReference>
<dbReference type="EMBL" id="CP003345">
    <property type="protein sequence ID" value="AFM06354.1"/>
    <property type="molecule type" value="Genomic_DNA"/>
</dbReference>
<dbReference type="Proteomes" id="UP000006054">
    <property type="component" value="Chromosome"/>
</dbReference>
<dbReference type="GO" id="GO:0043856">
    <property type="term" value="F:anti-sigma factor antagonist activity"/>
    <property type="evidence" value="ECO:0007669"/>
    <property type="project" value="InterPro"/>
</dbReference>
<evidence type="ECO:0000313" key="4">
    <source>
        <dbReference type="EMBL" id="AFM06354.1"/>
    </source>
</evidence>
<dbReference type="AlphaFoldDB" id="I4AQW9"/>
<dbReference type="CDD" id="cd07043">
    <property type="entry name" value="STAS_anti-anti-sigma_factors"/>
    <property type="match status" value="1"/>
</dbReference>
<dbReference type="PROSITE" id="PS50801">
    <property type="entry name" value="STAS"/>
    <property type="match status" value="1"/>
</dbReference>
<name>I4AQW9_BERLS</name>
<dbReference type="PANTHER" id="PTHR33495">
    <property type="entry name" value="ANTI-SIGMA FACTOR ANTAGONIST TM_1081-RELATED-RELATED"/>
    <property type="match status" value="1"/>
</dbReference>
<evidence type="ECO:0000313" key="5">
    <source>
        <dbReference type="Proteomes" id="UP000006054"/>
    </source>
</evidence>
<dbReference type="STRING" id="880071.Fleli_4058"/>
<dbReference type="Pfam" id="PF01740">
    <property type="entry name" value="STAS"/>
    <property type="match status" value="1"/>
</dbReference>
<sequence>MNFTHMLKDKVLLLELEGDLLGANKENEVLEVVKDQIEEKITSCVIDISKVGYMNSTGLSFLIRLLTRFRNAGGDLVLLKPSEQAKKLLVITKLNNIFSVAQTEEEAVKLFD</sequence>